<dbReference type="EMBL" id="QJKJ01011304">
    <property type="protein sequence ID" value="RDX71504.1"/>
    <property type="molecule type" value="Genomic_DNA"/>
</dbReference>
<keyword evidence="9" id="KW-1185">Reference proteome</keyword>
<organism evidence="8 9">
    <name type="scientific">Mucuna pruriens</name>
    <name type="common">Velvet bean</name>
    <name type="synonym">Dolichos pruriens</name>
    <dbReference type="NCBI Taxonomy" id="157652"/>
    <lineage>
        <taxon>Eukaryota</taxon>
        <taxon>Viridiplantae</taxon>
        <taxon>Streptophyta</taxon>
        <taxon>Embryophyta</taxon>
        <taxon>Tracheophyta</taxon>
        <taxon>Spermatophyta</taxon>
        <taxon>Magnoliopsida</taxon>
        <taxon>eudicotyledons</taxon>
        <taxon>Gunneridae</taxon>
        <taxon>Pentapetalae</taxon>
        <taxon>rosids</taxon>
        <taxon>fabids</taxon>
        <taxon>Fabales</taxon>
        <taxon>Fabaceae</taxon>
        <taxon>Papilionoideae</taxon>
        <taxon>50 kb inversion clade</taxon>
        <taxon>NPAAA clade</taxon>
        <taxon>indigoferoid/millettioid clade</taxon>
        <taxon>Phaseoleae</taxon>
        <taxon>Mucuna</taxon>
    </lineage>
</organism>
<dbReference type="Gene3D" id="1.25.10.10">
    <property type="entry name" value="Leucine-rich Repeat Variant"/>
    <property type="match status" value="1"/>
</dbReference>
<evidence type="ECO:0000259" key="7">
    <source>
        <dbReference type="PROSITE" id="PS51214"/>
    </source>
</evidence>
<dbReference type="InterPro" id="IPR024931">
    <property type="entry name" value="Importin_alpha"/>
</dbReference>
<evidence type="ECO:0000256" key="3">
    <source>
        <dbReference type="ARBA" id="ARBA00022737"/>
    </source>
</evidence>
<dbReference type="FunFam" id="1.25.10.10:FF:000009">
    <property type="entry name" value="Importin subunit alpha"/>
    <property type="match status" value="1"/>
</dbReference>
<evidence type="ECO:0000256" key="2">
    <source>
        <dbReference type="ARBA" id="ARBA00022448"/>
    </source>
</evidence>
<evidence type="ECO:0000313" key="9">
    <source>
        <dbReference type="Proteomes" id="UP000257109"/>
    </source>
</evidence>
<dbReference type="AlphaFoldDB" id="A0A371EZT1"/>
<dbReference type="GO" id="GO:0005737">
    <property type="term" value="C:cytoplasm"/>
    <property type="evidence" value="ECO:0007669"/>
    <property type="project" value="InterPro"/>
</dbReference>
<gene>
    <name evidence="8" type="primary">IMPA4</name>
    <name evidence="8" type="ORF">CR513_49139</name>
</gene>
<dbReference type="GO" id="GO:0061608">
    <property type="term" value="F:nuclear import signal receptor activity"/>
    <property type="evidence" value="ECO:0007669"/>
    <property type="project" value="InterPro"/>
</dbReference>
<feature type="non-terminal residue" evidence="8">
    <location>
        <position position="1"/>
    </location>
</feature>
<evidence type="ECO:0000256" key="6">
    <source>
        <dbReference type="PROSITE-ProRule" id="PRU00561"/>
    </source>
</evidence>
<dbReference type="InterPro" id="IPR011989">
    <property type="entry name" value="ARM-like"/>
</dbReference>
<evidence type="ECO:0000256" key="4">
    <source>
        <dbReference type="ARBA" id="ARBA00022927"/>
    </source>
</evidence>
<evidence type="ECO:0000256" key="1">
    <source>
        <dbReference type="ARBA" id="ARBA00010394"/>
    </source>
</evidence>
<protein>
    <submittedName>
        <fullName evidence="8">Importin subunit alpha-4</fullName>
    </submittedName>
</protein>
<comment type="similarity">
    <text evidence="1">Belongs to the importin alpha family.</text>
</comment>
<dbReference type="Pfam" id="PF01749">
    <property type="entry name" value="IBB"/>
    <property type="match status" value="1"/>
</dbReference>
<dbReference type="OrthoDB" id="29145at2759"/>
<keyword evidence="4" id="KW-0653">Protein transport</keyword>
<dbReference type="GO" id="GO:0005634">
    <property type="term" value="C:nucleus"/>
    <property type="evidence" value="ECO:0007669"/>
    <property type="project" value="UniProtKB-ARBA"/>
</dbReference>
<accession>A0A371EZT1</accession>
<dbReference type="SUPFAM" id="SSF48371">
    <property type="entry name" value="ARM repeat"/>
    <property type="match status" value="1"/>
</dbReference>
<comment type="caution">
    <text evidence="8">The sequence shown here is derived from an EMBL/GenBank/DDBJ whole genome shotgun (WGS) entry which is preliminary data.</text>
</comment>
<dbReference type="Gene3D" id="1.20.5.690">
    <property type="entry name" value="Importin-alpha, importin-beta-binding domain"/>
    <property type="match status" value="1"/>
</dbReference>
<dbReference type="PROSITE" id="PS50176">
    <property type="entry name" value="ARM_REPEAT"/>
    <property type="match status" value="1"/>
</dbReference>
<dbReference type="Pfam" id="PF16186">
    <property type="entry name" value="Arm_3"/>
    <property type="match status" value="1"/>
</dbReference>
<dbReference type="Pfam" id="PF00514">
    <property type="entry name" value="Arm"/>
    <property type="match status" value="6"/>
</dbReference>
<dbReference type="SMART" id="SM00185">
    <property type="entry name" value="ARM"/>
    <property type="match status" value="8"/>
</dbReference>
<dbReference type="InterPro" id="IPR000225">
    <property type="entry name" value="Armadillo"/>
</dbReference>
<keyword evidence="2 6" id="KW-0813">Transport</keyword>
<dbReference type="Proteomes" id="UP000257109">
    <property type="component" value="Unassembled WGS sequence"/>
</dbReference>
<evidence type="ECO:0000313" key="8">
    <source>
        <dbReference type="EMBL" id="RDX71504.1"/>
    </source>
</evidence>
<feature type="repeat" description="ARM" evidence="5">
    <location>
        <begin position="144"/>
        <end position="183"/>
    </location>
</feature>
<dbReference type="InterPro" id="IPR002652">
    <property type="entry name" value="Importin-a_IBB"/>
</dbReference>
<sequence length="510" mass="56541">MSLRPAGSCSETRKKSYKCGIDGERNRRRREDDLVGIRKNKREDALLKKRRETHASSSAHVVMVERLLSECPAAPLEASDLFKNLIANDYRPPVDDIVKAGFLPGFVDFLTKYDEPQLQLEAVWVLANVTSGKSEYIRLVVELGAIPGLVNLLTSTTTDGIREQAVWALGNIAADSPSNRDLVLNHDALWPLLYKLNSSSGLSMLRVATWSLSNMVRGNPPLNIDQVKATLTVLQRLIHLSDEEVVTDACWALSYLSDDSFHKIQVIIDTGLCPKLVELLLHPSDSVIVPALRTLGNIVNGDDDQTQFVIDNRLLPFLHQLLMHEHEKSISKEACWTISNITAGNRAQIQAVIDADIIPHLIGILNDAEFSIKKEAVWAIINITYGGSDEQIRSVASEGCIKPLCDMLSCPDPQVVSICLEGLTNILEVGKEVDNQMEVQGRVNIFAQIVDECGGSDKIANLLNHENTNIYHRAVRILETFWPQDHLEDPDAHFGVNQPDLPPGGFNFVS</sequence>
<dbReference type="STRING" id="157652.A0A371EZT1"/>
<dbReference type="PANTHER" id="PTHR23316">
    <property type="entry name" value="IMPORTIN ALPHA"/>
    <property type="match status" value="1"/>
</dbReference>
<dbReference type="GO" id="GO:0006606">
    <property type="term" value="P:protein import into nucleus"/>
    <property type="evidence" value="ECO:0007669"/>
    <property type="project" value="InterPro"/>
</dbReference>
<dbReference type="PIRSF" id="PIRSF005673">
    <property type="entry name" value="Importin_alpha"/>
    <property type="match status" value="1"/>
</dbReference>
<dbReference type="InterPro" id="IPR036975">
    <property type="entry name" value="Importin-a_IBB_sf"/>
</dbReference>
<proteinExistence type="inferred from homology"/>
<dbReference type="PROSITE" id="PS51214">
    <property type="entry name" value="IBB"/>
    <property type="match status" value="1"/>
</dbReference>
<dbReference type="InterPro" id="IPR016024">
    <property type="entry name" value="ARM-type_fold"/>
</dbReference>
<evidence type="ECO:0000256" key="5">
    <source>
        <dbReference type="PROSITE-ProRule" id="PRU00259"/>
    </source>
</evidence>
<reference evidence="8" key="1">
    <citation type="submission" date="2018-05" db="EMBL/GenBank/DDBJ databases">
        <title>Draft genome of Mucuna pruriens seed.</title>
        <authorList>
            <person name="Nnadi N.E."/>
            <person name="Vos R."/>
            <person name="Hasami M.H."/>
            <person name="Devisetty U.K."/>
            <person name="Aguiy J.C."/>
        </authorList>
    </citation>
    <scope>NUCLEOTIDE SEQUENCE [LARGE SCALE GENOMIC DNA]</scope>
    <source>
        <strain evidence="8">JCA_2017</strain>
    </source>
</reference>
<keyword evidence="3" id="KW-0677">Repeat</keyword>
<feature type="domain" description="IBB" evidence="7">
    <location>
        <begin position="1"/>
        <end position="59"/>
    </location>
</feature>
<name>A0A371EZT1_MUCPR</name>
<dbReference type="InterPro" id="IPR032413">
    <property type="entry name" value="Arm_3"/>
</dbReference>